<dbReference type="InterPro" id="IPR009078">
    <property type="entry name" value="Ferritin-like_SF"/>
</dbReference>
<accession>A0A2T5UC07</accession>
<dbReference type="InterPro" id="IPR012347">
    <property type="entry name" value="Ferritin-like"/>
</dbReference>
<dbReference type="SUPFAM" id="SSF47240">
    <property type="entry name" value="Ferritin-like"/>
    <property type="match status" value="1"/>
</dbReference>
<name>A0A2T5UC07_9SPHN</name>
<dbReference type="Gene3D" id="1.20.1260.10">
    <property type="match status" value="1"/>
</dbReference>
<dbReference type="PANTHER" id="PTHR30565">
    <property type="entry name" value="PROTEIN YCIF"/>
    <property type="match status" value="1"/>
</dbReference>
<dbReference type="OrthoDB" id="9795056at2"/>
<evidence type="ECO:0000313" key="1">
    <source>
        <dbReference type="EMBL" id="PTW49055.1"/>
    </source>
</evidence>
<dbReference type="Proteomes" id="UP000244013">
    <property type="component" value="Unassembled WGS sequence"/>
</dbReference>
<reference evidence="1 2" key="1">
    <citation type="submission" date="2018-04" db="EMBL/GenBank/DDBJ databases">
        <title>Genomic Encyclopedia of Type Strains, Phase III (KMG-III): the genomes of soil and plant-associated and newly described type strains.</title>
        <authorList>
            <person name="Whitman W."/>
        </authorList>
    </citation>
    <scope>NUCLEOTIDE SEQUENCE [LARGE SCALE GENOMIC DNA]</scope>
    <source>
        <strain evidence="1 2">MA-olki</strain>
    </source>
</reference>
<comment type="caution">
    <text evidence="1">The sequence shown here is derived from an EMBL/GenBank/DDBJ whole genome shotgun (WGS) entry which is preliminary data.</text>
</comment>
<sequence>MSAPEDLQEIYTDELKDLWSANDQMKKVLKKITSKASDSSLKEMLTKSQADIETHTDLLKDLIASNDEKVSKEHCKGMEGLVAEATKHVLEEGPEKGPLLDVMIIAQYQRMTHYGIAGFGTATAYAKALGLKDDHKKLSAATKDIYGGDEYMTKLAETTVNIDAEDEDEDE</sequence>
<protein>
    <submittedName>
        <fullName evidence="1">Ferritin-like metal-binding protein YciE</fullName>
    </submittedName>
</protein>
<gene>
    <name evidence="1" type="ORF">C8J25_101558</name>
</gene>
<dbReference type="EMBL" id="QAYE01000001">
    <property type="protein sequence ID" value="PTW49055.1"/>
    <property type="molecule type" value="Genomic_DNA"/>
</dbReference>
<dbReference type="PANTHER" id="PTHR30565:SF9">
    <property type="entry name" value="PROTEIN YCIF"/>
    <property type="match status" value="1"/>
</dbReference>
<dbReference type="InterPro" id="IPR010287">
    <property type="entry name" value="DUF892_YciF-like"/>
</dbReference>
<evidence type="ECO:0000313" key="2">
    <source>
        <dbReference type="Proteomes" id="UP000244013"/>
    </source>
</evidence>
<dbReference type="AlphaFoldDB" id="A0A2T5UC07"/>
<dbReference type="RefSeq" id="WP_107952117.1">
    <property type="nucleotide sequence ID" value="NZ_QAYE01000001.1"/>
</dbReference>
<dbReference type="GeneID" id="91004647"/>
<dbReference type="Pfam" id="PF05974">
    <property type="entry name" value="DUF892"/>
    <property type="match status" value="1"/>
</dbReference>
<organism evidence="1 2">
    <name type="scientific">Sphingomonas faeni</name>
    <dbReference type="NCBI Taxonomy" id="185950"/>
    <lineage>
        <taxon>Bacteria</taxon>
        <taxon>Pseudomonadati</taxon>
        <taxon>Pseudomonadota</taxon>
        <taxon>Alphaproteobacteria</taxon>
        <taxon>Sphingomonadales</taxon>
        <taxon>Sphingomonadaceae</taxon>
        <taxon>Sphingomonas</taxon>
    </lineage>
</organism>
<dbReference type="InterPro" id="IPR047114">
    <property type="entry name" value="YciF"/>
</dbReference>
<proteinExistence type="predicted"/>